<protein>
    <recommendedName>
        <fullName evidence="2">Tr-type G domain-containing protein</fullName>
    </recommendedName>
</protein>
<sequence>MTTRDTIYSHDDGGRRGASVLDPGVTRLPPERDGAGNVEYKTKLDLASEARTTHLATQLQWRLAEGNGQALYVVGVHDDGEVVGISEAELAATVATIRRMAHELDGARVVSVEQRALAGGGGGGGGGRVVAEVRVAQHQAALPQTELRVAVLGDHGAGKSSILGCLTYGEADDGRGKARLNLLRHQHELESGRTSSITLETVGFAADGALQNYTNNRTAEQIHQRSRHIVSFIDTCGHAKHLKTTARAIAGHSPQALCVVVAADAPAVPAPARDYVLIAAALGLPLAVVVSKMDIAAKAAFSALMRDLVAALDAALPGRSKCVVADAPPPAALAADTMRLAVVPIFTTSAVRSVGFDALTAVLRCLRAPRPPADRAAPLEFHIEHVYSVDRVGAVATGWVASGAVESAAAAAGAAARPLAVGPDAAGAFADVDVTSIHTLRIPTATARAGFSAALAIQPRAALPVCKGMVILDAARAAKCTSSEFTADVVFLDPAAAAAQTATVHIRAAYHLAHIVEVVRAAPQEPAAAGARAVVRLRLDGGAQDYVRPGMPVIARDGRGLIFAGRISAARP</sequence>
<dbReference type="OrthoDB" id="248233at2759"/>
<proteinExistence type="predicted"/>
<feature type="domain" description="Tr-type G" evidence="2">
    <location>
        <begin position="148"/>
        <end position="362"/>
    </location>
</feature>
<dbReference type="Gene3D" id="2.40.30.10">
    <property type="entry name" value="Translation factors"/>
    <property type="match status" value="1"/>
</dbReference>
<keyword evidence="4" id="KW-1185">Reference proteome</keyword>
<dbReference type="Proteomes" id="UP001140217">
    <property type="component" value="Unassembled WGS sequence"/>
</dbReference>
<feature type="region of interest" description="Disordered" evidence="1">
    <location>
        <begin position="1"/>
        <end position="20"/>
    </location>
</feature>
<dbReference type="PANTHER" id="PTHR43721">
    <property type="entry name" value="ELONGATION FACTOR TU-RELATED"/>
    <property type="match status" value="1"/>
</dbReference>
<dbReference type="InterPro" id="IPR027417">
    <property type="entry name" value="P-loop_NTPase"/>
</dbReference>
<name>A0A9W8HJE8_9FUNG</name>
<organism evidence="3 4">
    <name type="scientific">Coemansia javaensis</name>
    <dbReference type="NCBI Taxonomy" id="2761396"/>
    <lineage>
        <taxon>Eukaryota</taxon>
        <taxon>Fungi</taxon>
        <taxon>Fungi incertae sedis</taxon>
        <taxon>Zoopagomycota</taxon>
        <taxon>Kickxellomycotina</taxon>
        <taxon>Kickxellomycetes</taxon>
        <taxon>Kickxellales</taxon>
        <taxon>Kickxellaceae</taxon>
        <taxon>Coemansia</taxon>
    </lineage>
</organism>
<dbReference type="InterPro" id="IPR000795">
    <property type="entry name" value="T_Tr_GTP-bd_dom"/>
</dbReference>
<dbReference type="InterPro" id="IPR009000">
    <property type="entry name" value="Transl_B-barrel_sf"/>
</dbReference>
<comment type="caution">
    <text evidence="3">The sequence shown here is derived from an EMBL/GenBank/DDBJ whole genome shotgun (WGS) entry which is preliminary data.</text>
</comment>
<dbReference type="GO" id="GO:0003924">
    <property type="term" value="F:GTPase activity"/>
    <property type="evidence" value="ECO:0007669"/>
    <property type="project" value="InterPro"/>
</dbReference>
<gene>
    <name evidence="3" type="ORF">H4R18_000034</name>
</gene>
<dbReference type="GO" id="GO:0003746">
    <property type="term" value="F:translation elongation factor activity"/>
    <property type="evidence" value="ECO:0007669"/>
    <property type="project" value="TreeGrafter"/>
</dbReference>
<evidence type="ECO:0000259" key="2">
    <source>
        <dbReference type="Pfam" id="PF00009"/>
    </source>
</evidence>
<evidence type="ECO:0000313" key="4">
    <source>
        <dbReference type="Proteomes" id="UP001140217"/>
    </source>
</evidence>
<dbReference type="Pfam" id="PF00009">
    <property type="entry name" value="GTP_EFTU"/>
    <property type="match status" value="1"/>
</dbReference>
<reference evidence="3" key="1">
    <citation type="submission" date="2022-07" db="EMBL/GenBank/DDBJ databases">
        <title>Phylogenomic reconstructions and comparative analyses of Kickxellomycotina fungi.</title>
        <authorList>
            <person name="Reynolds N.K."/>
            <person name="Stajich J.E."/>
            <person name="Barry K."/>
            <person name="Grigoriev I.V."/>
            <person name="Crous P."/>
            <person name="Smith M.E."/>
        </authorList>
    </citation>
    <scope>NUCLEOTIDE SEQUENCE</scope>
    <source>
        <strain evidence="3">NBRC 105414</strain>
    </source>
</reference>
<dbReference type="InterPro" id="IPR050055">
    <property type="entry name" value="EF-Tu_GTPase"/>
</dbReference>
<dbReference type="GO" id="GO:0005525">
    <property type="term" value="F:GTP binding"/>
    <property type="evidence" value="ECO:0007669"/>
    <property type="project" value="InterPro"/>
</dbReference>
<dbReference type="EMBL" id="JANBUL010000003">
    <property type="protein sequence ID" value="KAJ2786187.1"/>
    <property type="molecule type" value="Genomic_DNA"/>
</dbReference>
<dbReference type="AlphaFoldDB" id="A0A9W8HJE8"/>
<evidence type="ECO:0000313" key="3">
    <source>
        <dbReference type="EMBL" id="KAJ2786187.1"/>
    </source>
</evidence>
<dbReference type="SUPFAM" id="SSF50447">
    <property type="entry name" value="Translation proteins"/>
    <property type="match status" value="1"/>
</dbReference>
<dbReference type="Gene3D" id="3.40.50.300">
    <property type="entry name" value="P-loop containing nucleotide triphosphate hydrolases"/>
    <property type="match status" value="1"/>
</dbReference>
<dbReference type="PANTHER" id="PTHR43721:SF30">
    <property type="entry name" value="TR-TYPE G DOMAIN-CONTAINING PROTEIN"/>
    <property type="match status" value="1"/>
</dbReference>
<accession>A0A9W8HJE8</accession>
<dbReference type="SUPFAM" id="SSF52540">
    <property type="entry name" value="P-loop containing nucleoside triphosphate hydrolases"/>
    <property type="match status" value="1"/>
</dbReference>
<evidence type="ECO:0000256" key="1">
    <source>
        <dbReference type="SAM" id="MobiDB-lite"/>
    </source>
</evidence>